<dbReference type="GO" id="GO:2001070">
    <property type="term" value="F:starch binding"/>
    <property type="evidence" value="ECO:0007669"/>
    <property type="project" value="InterPro"/>
</dbReference>
<dbReference type="InterPro" id="IPR036116">
    <property type="entry name" value="FN3_sf"/>
</dbReference>
<sequence length="1666" mass="186531">MGRRQISILVVLMLVAQIVSNFVVPTHHVNAEVKTVTLVGDLQSELGASTDWDPSDSKTVLTNQGNGFYTFTGSLPAGKYEYKIAINGSWDENYGKDGSKGGDNIVLELSTDSNVTFYYHANTHKIADSSIYTPIASDKLPRIVGNIQPSINHGGEWSPSESNAFLLDNDFDNVYTYITQVPAGNYEYKIILGDNWNTAAAYPNSNASLNVVSKQYYLFSYNASTNEVNAVVTTAPPTNSRIVTLVGNVQKVLGNSGDWDPTGITVMNQIGDGLYTFTGTLPAGDYEYKVAINQTWDENYGEDGKNIALHLEHDSEVTFYYHDGTHKITDSTKYNALPIEKTPRLVGDLQIPIGETENWSPSNSKLYLTDYNFDGIYEFSTNIPKGKYEYKITLGNSWDEAYPSSNASINVLDDTKITFFYNRQNKTVYTDYNPNGHDGLINKDMIYHDTWKEEYRQPFGAVSAGIPVTLRFSAKMGDLTRASAFVKNNLTSKTTIYKMNKVGIDEREGKQVEYWEVTFVPDSVGVYGYKFLFGDGSNTAEYGESGAEGKDGIAVDKNAELFQLSVYDPSYQTPDWMKKAVVYQIFPDRFNNGNKKNDYAKKNGRGPQLIEHQTDWNALPDNPRLKDKNPTGYTGDGQYSNDFFGGDIFGIEQKLDYLQSLGVNTLYLNPIALAPSNHKYDATDYKEIDPMFGSPKEFKEFVKSLSKRKMHLILDGVFNHSSDDSIYFDRYNKYKTVGAYEYWSTIYDLMNSKGITQSEAEKLAVAKFNKEGQEFSPYGFQNWFSIENKKVIDSENKLEHYAYDGWWGYESLPVFKSINGNKVNHSSELNNEAFTNYIFYDKDSVAKTWINNGSSGWRLDVANEVDTDFWREFRKELKAFNEDDNQWEHSKTLEKNEKPLILGEIWDDASKYLLGDQFDSVMNYRFQRAILDFLKNGKADQTIQSLTAIQEDYPKEAQYALMNLLGSHDTSRAIFVLGNGSDSFERAEDDPNYNYSIGKARLKLASIIQMGYAGAPTIYYGDEAGQTGSKDPDDRRTYPWGKEDKDLIKHYQKIGKVRQEYQNLFSEGTLDNVYGKDDVYGFVRTNEDRASLVMINRSNESKTVEIDIKGLIPNGATLVDQLDSTYSAKVSNGKITVTIPALSGRMTISNKLVKPSVSISNLTVQEGSQTATLNWKGNADKYIVYQSKLNGALFHKVGEVKTNTFVVNNLTNGQNYYFKVIAVDDLGNELARIMTSVPAVPHYSLDKAVLTYQELVKQGELDLAKTHNVSAAISIQGVTMNQAEGVSARLAVKLEGVTLVYPAQFVEAKDGVNTFTSSFKSFKAGSYTYYMQFSSDGGRSWINAENQNVTLTEGTSVSPADSVSIEQPVQESGQVNLKWLINNPSTIDVPYLIAIEKNGVIVDTVSASTSTYKDFDVENGKTYNYKLYVYNQKGKYVTSNEVIGKPDIVMVQVTFKVHAPESTNLNDKVTIPNSMNGWDTNAWEMSHNGAVTADWEYTVELQEGTEITYKYVRGGTWDQEGLPDHTPNTMTDDDISLYGYGAIGTDMKIIVRNDGGNKMTISDNLFRWIDRPVVVTTPFSPISETTNTSIDFKGNAIKDGILKINNQLVAINADQTFTANVPLNMGVNTITVSIEPSEQAKSSIFKNDGDAIKKATKSYTYTITRK</sequence>
<reference evidence="6" key="1">
    <citation type="journal article" date="2019" name="Int. J. Syst. Evol. Microbiol.">
        <title>The Global Catalogue of Microorganisms (GCM) 10K type strain sequencing project: providing services to taxonomists for standard genome sequencing and annotation.</title>
        <authorList>
            <consortium name="The Broad Institute Genomics Platform"/>
            <consortium name="The Broad Institute Genome Sequencing Center for Infectious Disease"/>
            <person name="Wu L."/>
            <person name="Ma J."/>
        </authorList>
    </citation>
    <scope>NUCLEOTIDE SEQUENCE [LARGE SCALE GENOMIC DNA]</scope>
    <source>
        <strain evidence="6">CGMCC 1.14993</strain>
    </source>
</reference>
<evidence type="ECO:0000256" key="3">
    <source>
        <dbReference type="ARBA" id="ARBA00023295"/>
    </source>
</evidence>
<dbReference type="InterPro" id="IPR017853">
    <property type="entry name" value="GH"/>
</dbReference>
<dbReference type="SUPFAM" id="SSF51011">
    <property type="entry name" value="Glycosyl hydrolase domain"/>
    <property type="match status" value="1"/>
</dbReference>
<name>A0A8J3AKS7_9BACI</name>
<dbReference type="OrthoDB" id="9805159at2"/>
<organism evidence="5 6">
    <name type="scientific">Gottfriedia solisilvae</name>
    <dbReference type="NCBI Taxonomy" id="1516104"/>
    <lineage>
        <taxon>Bacteria</taxon>
        <taxon>Bacillati</taxon>
        <taxon>Bacillota</taxon>
        <taxon>Bacilli</taxon>
        <taxon>Bacillales</taxon>
        <taxon>Bacillaceae</taxon>
        <taxon>Gottfriedia</taxon>
    </lineage>
</organism>
<comment type="caution">
    <text evidence="5">The sequence shown here is derived from an EMBL/GenBank/DDBJ whole genome shotgun (WGS) entry which is preliminary data.</text>
</comment>
<proteinExistence type="predicted"/>
<dbReference type="SUPFAM" id="SSF49265">
    <property type="entry name" value="Fibronectin type III"/>
    <property type="match status" value="1"/>
</dbReference>
<dbReference type="InterPro" id="IPR054409">
    <property type="entry name" value="X25_BaPul-like"/>
</dbReference>
<dbReference type="Gene3D" id="3.90.400.10">
    <property type="entry name" value="Oligo-1,6-glucosidase, Domain 2"/>
    <property type="match status" value="1"/>
</dbReference>
<dbReference type="InterPro" id="IPR045857">
    <property type="entry name" value="O16G_dom_2"/>
</dbReference>
<dbReference type="Gene3D" id="2.60.40.10">
    <property type="entry name" value="Immunoglobulins"/>
    <property type="match status" value="8"/>
</dbReference>
<dbReference type="GO" id="GO:0005975">
    <property type="term" value="P:carbohydrate metabolic process"/>
    <property type="evidence" value="ECO:0007669"/>
    <property type="project" value="InterPro"/>
</dbReference>
<dbReference type="Pfam" id="PF22058">
    <property type="entry name" value="X25_BaPul_like"/>
    <property type="match status" value="4"/>
</dbReference>
<dbReference type="SMART" id="SM01065">
    <property type="entry name" value="CBM_2"/>
    <property type="match status" value="1"/>
</dbReference>
<dbReference type="InterPro" id="IPR004185">
    <property type="entry name" value="Glyco_hydro_13_lg-like_dom"/>
</dbReference>
<dbReference type="PROSITE" id="PS51166">
    <property type="entry name" value="CBM20"/>
    <property type="match status" value="1"/>
</dbReference>
<dbReference type="Gene3D" id="2.60.40.1180">
    <property type="entry name" value="Golgi alpha-mannosidase II"/>
    <property type="match status" value="1"/>
</dbReference>
<dbReference type="InterPro" id="IPR014756">
    <property type="entry name" value="Ig_E-set"/>
</dbReference>
<dbReference type="CDD" id="cd11338">
    <property type="entry name" value="AmyAc_CMD"/>
    <property type="match status" value="1"/>
</dbReference>
<dbReference type="InterPro" id="IPR003961">
    <property type="entry name" value="FN3_dom"/>
</dbReference>
<protein>
    <submittedName>
        <fullName evidence="5">Alpha-amylase</fullName>
    </submittedName>
</protein>
<dbReference type="CDD" id="cd00063">
    <property type="entry name" value="FN3"/>
    <property type="match status" value="1"/>
</dbReference>
<feature type="domain" description="CBM20" evidence="4">
    <location>
        <begin position="1445"/>
        <end position="1542"/>
    </location>
</feature>
<gene>
    <name evidence="5" type="ORF">GCM10007380_27850</name>
</gene>
<dbReference type="SMART" id="SM00060">
    <property type="entry name" value="FN3"/>
    <property type="match status" value="2"/>
</dbReference>
<keyword evidence="2" id="KW-0106">Calcium</keyword>
<dbReference type="CDD" id="cd12962">
    <property type="entry name" value="X25_BaPul_like"/>
    <property type="match status" value="3"/>
</dbReference>
<dbReference type="InterPro" id="IPR013780">
    <property type="entry name" value="Glyco_hydro_b"/>
</dbReference>
<dbReference type="InterPro" id="IPR013784">
    <property type="entry name" value="Carb-bd-like_fold"/>
</dbReference>
<evidence type="ECO:0000313" key="5">
    <source>
        <dbReference type="EMBL" id="GGI15413.1"/>
    </source>
</evidence>
<dbReference type="PANTHER" id="PTHR10357">
    <property type="entry name" value="ALPHA-AMYLASE FAMILY MEMBER"/>
    <property type="match status" value="1"/>
</dbReference>
<dbReference type="InterPro" id="IPR002044">
    <property type="entry name" value="CBM20"/>
</dbReference>
<dbReference type="RefSeq" id="WP_087999771.1">
    <property type="nucleotide sequence ID" value="NZ_BMHB01000001.1"/>
</dbReference>
<dbReference type="SMART" id="SM00642">
    <property type="entry name" value="Aamy"/>
    <property type="match status" value="1"/>
</dbReference>
<dbReference type="Proteomes" id="UP000626244">
    <property type="component" value="Unassembled WGS sequence"/>
</dbReference>
<dbReference type="Pfam" id="PF00128">
    <property type="entry name" value="Alpha-amylase"/>
    <property type="match status" value="1"/>
</dbReference>
<dbReference type="CDD" id="cd02857">
    <property type="entry name" value="E_set_CDase_PDE_N"/>
    <property type="match status" value="1"/>
</dbReference>
<dbReference type="InterPro" id="IPR013783">
    <property type="entry name" value="Ig-like_fold"/>
</dbReference>
<accession>A0A8J3AKS7</accession>
<dbReference type="SUPFAM" id="SSF81296">
    <property type="entry name" value="E set domains"/>
    <property type="match status" value="1"/>
</dbReference>
<dbReference type="InterPro" id="IPR006047">
    <property type="entry name" value="GH13_cat_dom"/>
</dbReference>
<evidence type="ECO:0000256" key="2">
    <source>
        <dbReference type="ARBA" id="ARBA00022837"/>
    </source>
</evidence>
<dbReference type="GO" id="GO:0004553">
    <property type="term" value="F:hydrolase activity, hydrolyzing O-glycosyl compounds"/>
    <property type="evidence" value="ECO:0007669"/>
    <property type="project" value="InterPro"/>
</dbReference>
<dbReference type="Gene3D" id="3.20.20.80">
    <property type="entry name" value="Glycosidases"/>
    <property type="match status" value="1"/>
</dbReference>
<evidence type="ECO:0000259" key="4">
    <source>
        <dbReference type="PROSITE" id="PS51166"/>
    </source>
</evidence>
<dbReference type="PANTHER" id="PTHR10357:SF210">
    <property type="entry name" value="MALTODEXTRIN GLUCOSIDASE"/>
    <property type="match status" value="1"/>
</dbReference>
<keyword evidence="3" id="KW-0326">Glycosidase</keyword>
<dbReference type="SUPFAM" id="SSF51445">
    <property type="entry name" value="(Trans)glycosidases"/>
    <property type="match status" value="1"/>
</dbReference>
<dbReference type="EMBL" id="BMHB01000001">
    <property type="protein sequence ID" value="GGI15413.1"/>
    <property type="molecule type" value="Genomic_DNA"/>
</dbReference>
<keyword evidence="1" id="KW-0378">Hydrolase</keyword>
<evidence type="ECO:0000256" key="1">
    <source>
        <dbReference type="ARBA" id="ARBA00022801"/>
    </source>
</evidence>
<dbReference type="SUPFAM" id="SSF49452">
    <property type="entry name" value="Starch-binding domain-like"/>
    <property type="match status" value="2"/>
</dbReference>
<keyword evidence="6" id="KW-1185">Reference proteome</keyword>
<evidence type="ECO:0000313" key="6">
    <source>
        <dbReference type="Proteomes" id="UP000626244"/>
    </source>
</evidence>